<dbReference type="EMBL" id="JARFVB010000004">
    <property type="protein sequence ID" value="MDF0716407.1"/>
    <property type="molecule type" value="Genomic_DNA"/>
</dbReference>
<evidence type="ECO:0000313" key="6">
    <source>
        <dbReference type="Proteomes" id="UP001221366"/>
    </source>
</evidence>
<name>A0ABT5XYZ1_9FLAO</name>
<accession>A0ABT5XYZ1</accession>
<keyword evidence="1" id="KW-0285">Flavoprotein</keyword>
<reference evidence="5 6" key="1">
    <citation type="submission" date="2023-03" db="EMBL/GenBank/DDBJ databases">
        <title>Muricauda XX sp. nov. and Muricauda XXX sp. nov., two novel species isolated from Okinawa Trough.</title>
        <authorList>
            <person name="Cao W."/>
            <person name="Deng X."/>
        </authorList>
    </citation>
    <scope>NUCLEOTIDE SEQUENCE [LARGE SCALE GENOMIC DNA]</scope>
    <source>
        <strain evidence="5 6">334s03</strain>
    </source>
</reference>
<dbReference type="InterPro" id="IPR000014">
    <property type="entry name" value="PAS"/>
</dbReference>
<dbReference type="RefSeq" id="WP_275615638.1">
    <property type="nucleotide sequence ID" value="NZ_JARFVB010000004.1"/>
</dbReference>
<evidence type="ECO:0000313" key="5">
    <source>
        <dbReference type="EMBL" id="MDF0716407.1"/>
    </source>
</evidence>
<dbReference type="Pfam" id="PF13426">
    <property type="entry name" value="PAS_9"/>
    <property type="match status" value="1"/>
</dbReference>
<dbReference type="PANTHER" id="PTHR47429">
    <property type="entry name" value="PROTEIN TWIN LOV 1"/>
    <property type="match status" value="1"/>
</dbReference>
<gene>
    <name evidence="5" type="ORF">PY092_09625</name>
</gene>
<dbReference type="InterPro" id="IPR035965">
    <property type="entry name" value="PAS-like_dom_sf"/>
</dbReference>
<feature type="domain" description="PAS" evidence="4">
    <location>
        <begin position="49"/>
        <end position="115"/>
    </location>
</feature>
<keyword evidence="2" id="KW-0288">FMN</keyword>
<protein>
    <submittedName>
        <fullName evidence="5">PAS domain-containing protein</fullName>
    </submittedName>
</protein>
<evidence type="ECO:0000256" key="3">
    <source>
        <dbReference type="ARBA" id="ARBA00022991"/>
    </source>
</evidence>
<dbReference type="PANTHER" id="PTHR47429:SF2">
    <property type="entry name" value="PROTEIN TWIN LOV 1"/>
    <property type="match status" value="1"/>
</dbReference>
<keyword evidence="3" id="KW-0157">Chromophore</keyword>
<keyword evidence="6" id="KW-1185">Reference proteome</keyword>
<comment type="caution">
    <text evidence="5">The sequence shown here is derived from an EMBL/GenBank/DDBJ whole genome shotgun (WGS) entry which is preliminary data.</text>
</comment>
<dbReference type="Proteomes" id="UP001221366">
    <property type="component" value="Unassembled WGS sequence"/>
</dbReference>
<sequence>MKEEVKSYISPLVSFDIYLENYHKLLKLLRKEADVKQLKSILKSDIATHVQDLILHETYDALVLTRPDQHIVWVNEGFQEMTGYSKSFAIGKRPSFLQGPLTSKNSKQEIRELLRAEHTFTGSILNYRKNGEIYTCQIKIIPLYDSKKELTHFIAMEKELLAA</sequence>
<dbReference type="SUPFAM" id="SSF55785">
    <property type="entry name" value="PYP-like sensor domain (PAS domain)"/>
    <property type="match status" value="1"/>
</dbReference>
<proteinExistence type="predicted"/>
<organism evidence="5 6">
    <name type="scientific">Flagellimonas yonaguniensis</name>
    <dbReference type="NCBI Taxonomy" id="3031325"/>
    <lineage>
        <taxon>Bacteria</taxon>
        <taxon>Pseudomonadati</taxon>
        <taxon>Bacteroidota</taxon>
        <taxon>Flavobacteriia</taxon>
        <taxon>Flavobacteriales</taxon>
        <taxon>Flavobacteriaceae</taxon>
        <taxon>Flagellimonas</taxon>
    </lineage>
</organism>
<evidence type="ECO:0000256" key="1">
    <source>
        <dbReference type="ARBA" id="ARBA00022630"/>
    </source>
</evidence>
<evidence type="ECO:0000259" key="4">
    <source>
        <dbReference type="SMART" id="SM00091"/>
    </source>
</evidence>
<dbReference type="SMART" id="SM00091">
    <property type="entry name" value="PAS"/>
    <property type="match status" value="1"/>
</dbReference>
<dbReference type="Gene3D" id="3.30.450.20">
    <property type="entry name" value="PAS domain"/>
    <property type="match status" value="1"/>
</dbReference>
<evidence type="ECO:0000256" key="2">
    <source>
        <dbReference type="ARBA" id="ARBA00022643"/>
    </source>
</evidence>
<dbReference type="CDD" id="cd00130">
    <property type="entry name" value="PAS"/>
    <property type="match status" value="1"/>
</dbReference>
<dbReference type="NCBIfam" id="TIGR00229">
    <property type="entry name" value="sensory_box"/>
    <property type="match status" value="1"/>
</dbReference>